<organism evidence="3 4">
    <name type="scientific">Paraburkholderia tropica</name>
    <dbReference type="NCBI Taxonomy" id="92647"/>
    <lineage>
        <taxon>Bacteria</taxon>
        <taxon>Pseudomonadati</taxon>
        <taxon>Pseudomonadota</taxon>
        <taxon>Betaproteobacteria</taxon>
        <taxon>Burkholderiales</taxon>
        <taxon>Burkholderiaceae</taxon>
        <taxon>Paraburkholderia</taxon>
    </lineage>
</organism>
<keyword evidence="2" id="KW-0732">Signal</keyword>
<evidence type="ECO:0008006" key="5">
    <source>
        <dbReference type="Google" id="ProtNLM"/>
    </source>
</evidence>
<evidence type="ECO:0000313" key="3">
    <source>
        <dbReference type="EMBL" id="SEK12541.1"/>
    </source>
</evidence>
<feature type="compositionally biased region" description="Pro residues" evidence="1">
    <location>
        <begin position="34"/>
        <end position="51"/>
    </location>
</feature>
<proteinExistence type="predicted"/>
<feature type="compositionally biased region" description="Pro residues" evidence="1">
    <location>
        <begin position="71"/>
        <end position="80"/>
    </location>
</feature>
<feature type="signal peptide" evidence="2">
    <location>
        <begin position="1"/>
        <end position="21"/>
    </location>
</feature>
<dbReference type="EMBL" id="FNZM01000022">
    <property type="protein sequence ID" value="SEK12541.1"/>
    <property type="molecule type" value="Genomic_DNA"/>
</dbReference>
<name>A0AAQ1JXJ2_9BURK</name>
<protein>
    <recommendedName>
        <fullName evidence="5">Chitin-binding protein</fullName>
    </recommendedName>
</protein>
<feature type="region of interest" description="Disordered" evidence="1">
    <location>
        <begin position="20"/>
        <end position="86"/>
    </location>
</feature>
<reference evidence="3 4" key="1">
    <citation type="submission" date="2016-10" db="EMBL/GenBank/DDBJ databases">
        <authorList>
            <person name="Varghese N."/>
            <person name="Submissions S."/>
        </authorList>
    </citation>
    <scope>NUCLEOTIDE SEQUENCE [LARGE SCALE GENOMIC DNA]</scope>
    <source>
        <strain evidence="3 4">LMG 22274</strain>
    </source>
</reference>
<gene>
    <name evidence="3" type="ORF">SAMN05216550_12251</name>
</gene>
<comment type="caution">
    <text evidence="3">The sequence shown here is derived from an EMBL/GenBank/DDBJ whole genome shotgun (WGS) entry which is preliminary data.</text>
</comment>
<evidence type="ECO:0000256" key="1">
    <source>
        <dbReference type="SAM" id="MobiDB-lite"/>
    </source>
</evidence>
<dbReference type="Proteomes" id="UP000183529">
    <property type="component" value="Unassembled WGS sequence"/>
</dbReference>
<dbReference type="AlphaFoldDB" id="A0AAQ1JXJ2"/>
<feature type="chain" id="PRO_5042818280" description="Chitin-binding protein" evidence="2">
    <location>
        <begin position="22"/>
        <end position="86"/>
    </location>
</feature>
<accession>A0AAQ1JXJ2</accession>
<evidence type="ECO:0000256" key="2">
    <source>
        <dbReference type="SAM" id="SignalP"/>
    </source>
</evidence>
<evidence type="ECO:0000313" key="4">
    <source>
        <dbReference type="Proteomes" id="UP000183529"/>
    </source>
</evidence>
<sequence length="86" mass="8440">MKFKALIACVVLGGAAVSAMAQSYPGGGDSNGAPPRPPCGVPPPGPPPGHPPSDDANSHFDGATPPHHPDGPPPNGPPPDCHQSAN</sequence>